<dbReference type="AlphaFoldDB" id="A0A382MAK4"/>
<name>A0A382MAK4_9ZZZZ</name>
<dbReference type="SUPFAM" id="SSF143456">
    <property type="entry name" value="VC0467-like"/>
    <property type="match status" value="1"/>
</dbReference>
<protein>
    <submittedName>
        <fullName evidence="1">Uncharacterized protein</fullName>
    </submittedName>
</protein>
<evidence type="ECO:0000313" key="1">
    <source>
        <dbReference type="EMBL" id="SVC45578.1"/>
    </source>
</evidence>
<organism evidence="1">
    <name type="scientific">marine metagenome</name>
    <dbReference type="NCBI Taxonomy" id="408172"/>
    <lineage>
        <taxon>unclassified sequences</taxon>
        <taxon>metagenomes</taxon>
        <taxon>ecological metagenomes</taxon>
    </lineage>
</organism>
<dbReference type="Gene3D" id="3.40.1740.10">
    <property type="entry name" value="VC0467-like"/>
    <property type="match status" value="1"/>
</dbReference>
<dbReference type="PANTHER" id="PTHR30327">
    <property type="entry name" value="UNCHARACTERIZED PROTEIN YQGE"/>
    <property type="match status" value="1"/>
</dbReference>
<dbReference type="PANTHER" id="PTHR30327:SF1">
    <property type="entry name" value="UPF0301 PROTEIN YQGE"/>
    <property type="match status" value="1"/>
</dbReference>
<sequence>MGSLKNQILISMPHMTDPYFLKSVIFVCEHNKEGAMGIIINKRFQKLELEESFKNLSIGDEAISSLIDDIYFGGPVMIERGIILHSSEYQTDGTVQISDDISMSSQKTILNELQNHSGIAYKLFLGHSGWTSGQLEREIENGDWLMQSTTLDFIFNADPEQMWQQAAGSLGMNVGTTTGIGGQA</sequence>
<dbReference type="InterPro" id="IPR003774">
    <property type="entry name" value="AlgH-like"/>
</dbReference>
<dbReference type="Pfam" id="PF02622">
    <property type="entry name" value="DUF179"/>
    <property type="match status" value="1"/>
</dbReference>
<proteinExistence type="inferred from homology"/>
<accession>A0A382MAK4</accession>
<dbReference type="GO" id="GO:0005829">
    <property type="term" value="C:cytosol"/>
    <property type="evidence" value="ECO:0007669"/>
    <property type="project" value="TreeGrafter"/>
</dbReference>
<dbReference type="HAMAP" id="MF_00758">
    <property type="entry name" value="UPF0301"/>
    <property type="match status" value="1"/>
</dbReference>
<reference evidence="1" key="1">
    <citation type="submission" date="2018-05" db="EMBL/GenBank/DDBJ databases">
        <authorList>
            <person name="Lanie J.A."/>
            <person name="Ng W.-L."/>
            <person name="Kazmierczak K.M."/>
            <person name="Andrzejewski T.M."/>
            <person name="Davidsen T.M."/>
            <person name="Wayne K.J."/>
            <person name="Tettelin H."/>
            <person name="Glass J.I."/>
            <person name="Rusch D."/>
            <person name="Podicherti R."/>
            <person name="Tsui H.-C.T."/>
            <person name="Winkler M.E."/>
        </authorList>
    </citation>
    <scope>NUCLEOTIDE SEQUENCE</scope>
</reference>
<gene>
    <name evidence="1" type="ORF">METZ01_LOCUS298432</name>
</gene>
<dbReference type="EMBL" id="UINC01092199">
    <property type="protein sequence ID" value="SVC45578.1"/>
    <property type="molecule type" value="Genomic_DNA"/>
</dbReference>